<dbReference type="eggNOG" id="ENOG502SRZH">
    <property type="taxonomic scope" value="Eukaryota"/>
</dbReference>
<dbReference type="PhylomeDB" id="S7ZMH5"/>
<dbReference type="EMBL" id="KB644413">
    <property type="protein sequence ID" value="EPS31564.1"/>
    <property type="molecule type" value="Genomic_DNA"/>
</dbReference>
<dbReference type="Proteomes" id="UP000019376">
    <property type="component" value="Unassembled WGS sequence"/>
</dbReference>
<evidence type="ECO:0000313" key="3">
    <source>
        <dbReference type="Proteomes" id="UP000019376"/>
    </source>
</evidence>
<sequence>METCWLSGLPSFYGCSTGSSPSSTSSFDMMDVPAEDPMLLEQSLREWAVVDYPAIDTLISQIHGSPDRFTTSLCYGKEPIDELAQCPTDVTNMDWNPSCQSEDLLAQGQGGFLPYNTAWPFMNGNGSDYSLIQPFTSFGSSAQNLLGSHTSSNNGISPPHQPISEDDGDSAFMELAQPSRNSHLRSQLPSSATTAHSRHDSEVTLSEKQEALFLQTSEPFQPEDSVPGASASIHYTDTRNAMLIEWKKAGLSYKDIKRIGGFKEAESTLRGRFRTLTKAKEQRVRKPKWLKRDIQLLCEAVATMAQQASSSTTKTSATYLVQTHTTLVMAGEPPKVSWKKVAQYIWANGGSYQFGNATCKKKWCDIHDIKV</sequence>
<protein>
    <recommendedName>
        <fullName evidence="4">Myb-like domain-containing protein</fullName>
    </recommendedName>
</protein>
<dbReference type="OrthoDB" id="3439209at2759"/>
<evidence type="ECO:0008006" key="4">
    <source>
        <dbReference type="Google" id="ProtNLM"/>
    </source>
</evidence>
<accession>S7ZMH5</accession>
<name>S7ZMH5_PENO1</name>
<dbReference type="HOGENOM" id="CLU_746179_0_0_1"/>
<feature type="region of interest" description="Disordered" evidence="1">
    <location>
        <begin position="180"/>
        <end position="203"/>
    </location>
</feature>
<evidence type="ECO:0000313" key="2">
    <source>
        <dbReference type="EMBL" id="EPS31564.1"/>
    </source>
</evidence>
<feature type="compositionally biased region" description="Polar residues" evidence="1">
    <location>
        <begin position="146"/>
        <end position="156"/>
    </location>
</feature>
<dbReference type="AlphaFoldDB" id="S7ZMH5"/>
<evidence type="ECO:0000256" key="1">
    <source>
        <dbReference type="SAM" id="MobiDB-lite"/>
    </source>
</evidence>
<keyword evidence="3" id="KW-1185">Reference proteome</keyword>
<reference evidence="2 3" key="1">
    <citation type="journal article" date="2013" name="PLoS ONE">
        <title>Genomic and secretomic analyses reveal unique features of the lignocellulolytic enzyme system of Penicillium decumbens.</title>
        <authorList>
            <person name="Liu G."/>
            <person name="Zhang L."/>
            <person name="Wei X."/>
            <person name="Zou G."/>
            <person name="Qin Y."/>
            <person name="Ma L."/>
            <person name="Li J."/>
            <person name="Zheng H."/>
            <person name="Wang S."/>
            <person name="Wang C."/>
            <person name="Xun L."/>
            <person name="Zhao G.-P."/>
            <person name="Zhou Z."/>
            <person name="Qu Y."/>
        </authorList>
    </citation>
    <scope>NUCLEOTIDE SEQUENCE [LARGE SCALE GENOMIC DNA]</scope>
    <source>
        <strain evidence="3">114-2 / CGMCC 5302</strain>
    </source>
</reference>
<feature type="compositionally biased region" description="Polar residues" evidence="1">
    <location>
        <begin position="180"/>
        <end position="195"/>
    </location>
</feature>
<dbReference type="STRING" id="933388.S7ZMH5"/>
<organism evidence="2 3">
    <name type="scientific">Penicillium oxalicum (strain 114-2 / CGMCC 5302)</name>
    <name type="common">Penicillium decumbens</name>
    <dbReference type="NCBI Taxonomy" id="933388"/>
    <lineage>
        <taxon>Eukaryota</taxon>
        <taxon>Fungi</taxon>
        <taxon>Dikarya</taxon>
        <taxon>Ascomycota</taxon>
        <taxon>Pezizomycotina</taxon>
        <taxon>Eurotiomycetes</taxon>
        <taxon>Eurotiomycetidae</taxon>
        <taxon>Eurotiales</taxon>
        <taxon>Aspergillaceae</taxon>
        <taxon>Penicillium</taxon>
    </lineage>
</organism>
<gene>
    <name evidence="2" type="ORF">PDE_06519</name>
</gene>
<proteinExistence type="predicted"/>
<feature type="region of interest" description="Disordered" evidence="1">
    <location>
        <begin position="146"/>
        <end position="168"/>
    </location>
</feature>